<dbReference type="OrthoDB" id="9794148at2"/>
<dbReference type="Pfam" id="PF00460">
    <property type="entry name" value="Flg_bb_rod"/>
    <property type="match status" value="1"/>
</dbReference>
<evidence type="ECO:0000259" key="7">
    <source>
        <dbReference type="Pfam" id="PF00460"/>
    </source>
</evidence>
<gene>
    <name evidence="9" type="ordered locus">Mahau_0850</name>
</gene>
<dbReference type="PANTHER" id="PTHR30435:SF2">
    <property type="entry name" value="FLAGELLAR BASAL-BODY ROD PROTEIN FLGC"/>
    <property type="match status" value="1"/>
</dbReference>
<dbReference type="KEGG" id="mas:Mahau_0850"/>
<keyword evidence="9" id="KW-0282">Flagellum</keyword>
<sequence length="129" mass="14117">MGMFDAINNSASGLTAQRLRMDIISQNIANANTTRTPEGGPYVRQMPVFSQSSSGMVQVQAIVSDPRPFKLTYDPSHPDADPNGYVRMPNVDVTEEMVDMVSATRSYEANVTVIDAAKNMAMRAMDIAR</sequence>
<organism evidence="9 10">
    <name type="scientific">Mahella australiensis (strain DSM 15567 / CIP 107919 / 50-1 BON)</name>
    <dbReference type="NCBI Taxonomy" id="697281"/>
    <lineage>
        <taxon>Bacteria</taxon>
        <taxon>Bacillati</taxon>
        <taxon>Bacillota</taxon>
        <taxon>Clostridia</taxon>
        <taxon>Thermoanaerobacterales</taxon>
        <taxon>Thermoanaerobacterales Family IV. Incertae Sedis</taxon>
        <taxon>Mahella</taxon>
    </lineage>
</organism>
<feature type="domain" description="Flagellar basal body rod protein N-terminal" evidence="7">
    <location>
        <begin position="7"/>
        <end position="35"/>
    </location>
</feature>
<keyword evidence="4 6" id="KW-0975">Bacterial flagellum</keyword>
<dbReference type="InterPro" id="IPR010930">
    <property type="entry name" value="Flg_bb/hook_C_dom"/>
</dbReference>
<protein>
    <recommendedName>
        <fullName evidence="3 6">Flagellar basal-body rod protein FlgC</fullName>
    </recommendedName>
</protein>
<comment type="similarity">
    <text evidence="2">Belongs to the flagella basal body rod proteins family.</text>
</comment>
<dbReference type="HOGENOM" id="CLU_123272_0_0_9"/>
<evidence type="ECO:0000256" key="1">
    <source>
        <dbReference type="ARBA" id="ARBA00004117"/>
    </source>
</evidence>
<dbReference type="GO" id="GO:0071978">
    <property type="term" value="P:bacterial-type flagellum-dependent swarming motility"/>
    <property type="evidence" value="ECO:0007669"/>
    <property type="project" value="TreeGrafter"/>
</dbReference>
<keyword evidence="9" id="KW-0969">Cilium</keyword>
<evidence type="ECO:0000256" key="3">
    <source>
        <dbReference type="ARBA" id="ARBA00017941"/>
    </source>
</evidence>
<evidence type="ECO:0000259" key="8">
    <source>
        <dbReference type="Pfam" id="PF06429"/>
    </source>
</evidence>
<dbReference type="Pfam" id="PF06429">
    <property type="entry name" value="Flg_bbr_C"/>
    <property type="match status" value="1"/>
</dbReference>
<accession>F4A1L4</accession>
<dbReference type="PANTHER" id="PTHR30435">
    <property type="entry name" value="FLAGELLAR PROTEIN"/>
    <property type="match status" value="1"/>
</dbReference>
<reference evidence="9 10" key="2">
    <citation type="journal article" date="2011" name="Stand. Genomic Sci.">
        <title>Complete genome sequence of Mahella australiensis type strain (50-1 BON).</title>
        <authorList>
            <person name="Sikorski J."/>
            <person name="Teshima H."/>
            <person name="Nolan M."/>
            <person name="Lucas S."/>
            <person name="Hammon N."/>
            <person name="Deshpande S."/>
            <person name="Cheng J.F."/>
            <person name="Pitluck S."/>
            <person name="Liolios K."/>
            <person name="Pagani I."/>
            <person name="Ivanova N."/>
            <person name="Huntemann M."/>
            <person name="Mavromatis K."/>
            <person name="Ovchinikova G."/>
            <person name="Pati A."/>
            <person name="Tapia R."/>
            <person name="Han C."/>
            <person name="Goodwin L."/>
            <person name="Chen A."/>
            <person name="Palaniappan K."/>
            <person name="Land M."/>
            <person name="Hauser L."/>
            <person name="Ngatchou-Djao O.D."/>
            <person name="Rohde M."/>
            <person name="Pukall R."/>
            <person name="Spring S."/>
            <person name="Abt B."/>
            <person name="Goker M."/>
            <person name="Detter J.C."/>
            <person name="Woyke T."/>
            <person name="Bristow J."/>
            <person name="Markowitz V."/>
            <person name="Hugenholtz P."/>
            <person name="Eisen J.A."/>
            <person name="Kyrpides N.C."/>
            <person name="Klenk H.P."/>
            <person name="Lapidus A."/>
        </authorList>
    </citation>
    <scope>NUCLEOTIDE SEQUENCE [LARGE SCALE GENOMIC DNA]</scope>
    <source>
        <strain evidence="10">DSM 15567 / CIP 107919 / 50-1 BON</strain>
    </source>
</reference>
<comment type="subcellular location">
    <subcellularLocation>
        <location evidence="1 6">Bacterial flagellum basal body</location>
    </subcellularLocation>
</comment>
<evidence type="ECO:0000256" key="6">
    <source>
        <dbReference type="RuleBase" id="RU362062"/>
    </source>
</evidence>
<dbReference type="STRING" id="697281.Mahau_0850"/>
<evidence type="ECO:0000313" key="9">
    <source>
        <dbReference type="EMBL" id="AEE96048.1"/>
    </source>
</evidence>
<dbReference type="InterPro" id="IPR001444">
    <property type="entry name" value="Flag_bb_rod_N"/>
</dbReference>
<dbReference type="GO" id="GO:0030694">
    <property type="term" value="C:bacterial-type flagellum basal body, rod"/>
    <property type="evidence" value="ECO:0007669"/>
    <property type="project" value="UniProtKB-UniRule"/>
</dbReference>
<feature type="domain" description="Flagellar basal-body/hook protein C-terminal" evidence="8">
    <location>
        <begin position="84"/>
        <end position="126"/>
    </location>
</feature>
<name>F4A1L4_MAHA5</name>
<evidence type="ECO:0000256" key="4">
    <source>
        <dbReference type="ARBA" id="ARBA00023143"/>
    </source>
</evidence>
<dbReference type="eggNOG" id="COG1558">
    <property type="taxonomic scope" value="Bacteria"/>
</dbReference>
<evidence type="ECO:0000256" key="5">
    <source>
        <dbReference type="ARBA" id="ARBA00025933"/>
    </source>
</evidence>
<keyword evidence="10" id="KW-1185">Reference proteome</keyword>
<dbReference type="EMBL" id="CP002360">
    <property type="protein sequence ID" value="AEE96048.1"/>
    <property type="molecule type" value="Genomic_DNA"/>
</dbReference>
<proteinExistence type="inferred from homology"/>
<dbReference type="InterPro" id="IPR006299">
    <property type="entry name" value="FlgC"/>
</dbReference>
<reference evidence="10" key="1">
    <citation type="submission" date="2010-11" db="EMBL/GenBank/DDBJ databases">
        <title>The complete genome of Mahella australiensis DSM 15567.</title>
        <authorList>
            <consortium name="US DOE Joint Genome Institute (JGI-PGF)"/>
            <person name="Lucas S."/>
            <person name="Copeland A."/>
            <person name="Lapidus A."/>
            <person name="Bruce D."/>
            <person name="Goodwin L."/>
            <person name="Pitluck S."/>
            <person name="Kyrpides N."/>
            <person name="Mavromatis K."/>
            <person name="Pagani I."/>
            <person name="Ivanova N."/>
            <person name="Teshima H."/>
            <person name="Brettin T."/>
            <person name="Detter J.C."/>
            <person name="Han C."/>
            <person name="Tapia R."/>
            <person name="Land M."/>
            <person name="Hauser L."/>
            <person name="Markowitz V."/>
            <person name="Cheng J.-F."/>
            <person name="Hugenholtz P."/>
            <person name="Woyke T."/>
            <person name="Wu D."/>
            <person name="Spring S."/>
            <person name="Pukall R."/>
            <person name="Steenblock K."/>
            <person name="Schneider S."/>
            <person name="Klenk H.-P."/>
            <person name="Eisen J.A."/>
        </authorList>
    </citation>
    <scope>NUCLEOTIDE SEQUENCE [LARGE SCALE GENOMIC DNA]</scope>
    <source>
        <strain evidence="10">DSM 15567 / CIP 107919 / 50-1 BON</strain>
    </source>
</reference>
<evidence type="ECO:0000313" key="10">
    <source>
        <dbReference type="Proteomes" id="UP000008457"/>
    </source>
</evidence>
<dbReference type="RefSeq" id="WP_013780478.1">
    <property type="nucleotide sequence ID" value="NC_015520.1"/>
</dbReference>
<evidence type="ECO:0000256" key="2">
    <source>
        <dbReference type="ARBA" id="ARBA00009677"/>
    </source>
</evidence>
<dbReference type="AlphaFoldDB" id="F4A1L4"/>
<keyword evidence="9" id="KW-0966">Cell projection</keyword>
<dbReference type="Proteomes" id="UP000008457">
    <property type="component" value="Chromosome"/>
</dbReference>
<comment type="subunit">
    <text evidence="5 6">The basal body constitutes a major portion of the flagellar organelle and consists of four rings (L,P,S, and M) mounted on a central rod. The rod consists of about 26 subunits of FlgG in the distal portion, and FlgB, FlgC and FlgF are thought to build up the proximal portion of the rod with about 6 subunits each.</text>
</comment>
<dbReference type="NCBIfam" id="TIGR01395">
    <property type="entry name" value="FlgC"/>
    <property type="match status" value="1"/>
</dbReference>